<comment type="caution">
    <text evidence="1">The sequence shown here is derived from an EMBL/GenBank/DDBJ whole genome shotgun (WGS) entry which is preliminary data.</text>
</comment>
<protein>
    <submittedName>
        <fullName evidence="1">MSHA pilin protein mshA</fullName>
    </submittedName>
</protein>
<evidence type="ECO:0000313" key="2">
    <source>
        <dbReference type="Proteomes" id="UP000031670"/>
    </source>
</evidence>
<evidence type="ECO:0000313" key="1">
    <source>
        <dbReference type="EMBL" id="GAM65313.1"/>
    </source>
</evidence>
<sequence>MNLQTDARISTLQGVKGAINSANQKVYGKAVIKGEETTQEWRFPEFDAGKVQVRYGYIAATGDALKFFVTLDNEVGIQKKDNVDEARVIRLFMLITARKTVT</sequence>
<gene>
    <name evidence="1" type="ORF">JCM19232_4278</name>
</gene>
<reference evidence="1 2" key="2">
    <citation type="submission" date="2015-01" db="EMBL/GenBank/DDBJ databases">
        <authorList>
            <consortium name="NBRP consortium"/>
            <person name="Sawabe T."/>
            <person name="Meirelles P."/>
            <person name="Feng G."/>
            <person name="Sayaka M."/>
            <person name="Hattori M."/>
            <person name="Ohkuma M."/>
        </authorList>
    </citation>
    <scope>NUCLEOTIDE SEQUENCE [LARGE SCALE GENOMIC DNA]</scope>
    <source>
        <strain evidence="1 2">JCM19232</strain>
    </source>
</reference>
<organism evidence="1 2">
    <name type="scientific">Vibrio ishigakensis</name>
    <dbReference type="NCBI Taxonomy" id="1481914"/>
    <lineage>
        <taxon>Bacteria</taxon>
        <taxon>Pseudomonadati</taxon>
        <taxon>Pseudomonadota</taxon>
        <taxon>Gammaproteobacteria</taxon>
        <taxon>Vibrionales</taxon>
        <taxon>Vibrionaceae</taxon>
        <taxon>Vibrio</taxon>
    </lineage>
</organism>
<dbReference type="EMBL" id="BBSA01000018">
    <property type="protein sequence ID" value="GAM65313.1"/>
    <property type="molecule type" value="Genomic_DNA"/>
</dbReference>
<accession>A0A0B8PQ92</accession>
<reference evidence="1 2" key="1">
    <citation type="submission" date="2015-01" db="EMBL/GenBank/DDBJ databases">
        <title>Vibrio sp. C5 JCM 19232 whole genome shotgun sequence.</title>
        <authorList>
            <person name="Sawabe T."/>
            <person name="Meirelles P."/>
            <person name="Feng G."/>
            <person name="Sayaka M."/>
            <person name="Hattori M."/>
            <person name="Ohkuma M."/>
        </authorList>
    </citation>
    <scope>NUCLEOTIDE SEQUENCE [LARGE SCALE GENOMIC DNA]</scope>
    <source>
        <strain evidence="1 2">JCM19232</strain>
    </source>
</reference>
<proteinExistence type="predicted"/>
<dbReference type="Proteomes" id="UP000031670">
    <property type="component" value="Unassembled WGS sequence"/>
</dbReference>
<dbReference type="AlphaFoldDB" id="A0A0B8PQ92"/>
<name>A0A0B8PQ92_9VIBR</name>